<dbReference type="Proteomes" id="UP000190750">
    <property type="component" value="Unassembled WGS sequence"/>
</dbReference>
<proteinExistence type="predicted"/>
<dbReference type="OrthoDB" id="9182588at2"/>
<organism evidence="2 3">
    <name type="scientific">Rhodoferax fermentans</name>
    <dbReference type="NCBI Taxonomy" id="28066"/>
    <lineage>
        <taxon>Bacteria</taxon>
        <taxon>Pseudomonadati</taxon>
        <taxon>Pseudomonadota</taxon>
        <taxon>Betaproteobacteria</taxon>
        <taxon>Burkholderiales</taxon>
        <taxon>Comamonadaceae</taxon>
        <taxon>Rhodoferax</taxon>
    </lineage>
</organism>
<reference evidence="2 3" key="1">
    <citation type="submission" date="2017-01" db="EMBL/GenBank/DDBJ databases">
        <title>Genome sequencing of Rhodoferax fermentans JCM 7819.</title>
        <authorList>
            <person name="Kim Y.J."/>
            <person name="Farh M.E.-A."/>
            <person name="Yang D.-C."/>
        </authorList>
    </citation>
    <scope>NUCLEOTIDE SEQUENCE [LARGE SCALE GENOMIC DNA]</scope>
    <source>
        <strain evidence="2 3">JCM 7819</strain>
    </source>
</reference>
<dbReference type="AlphaFoldDB" id="A0A1T1AP81"/>
<accession>A0A1T1AP81</accession>
<gene>
    <name evidence="2" type="ORF">RF819_02930</name>
</gene>
<evidence type="ECO:0000256" key="1">
    <source>
        <dbReference type="SAM" id="Coils"/>
    </source>
</evidence>
<keyword evidence="1" id="KW-0175">Coiled coil</keyword>
<evidence type="ECO:0000313" key="2">
    <source>
        <dbReference type="EMBL" id="OOV05803.1"/>
    </source>
</evidence>
<dbReference type="STRING" id="28066.RF819_02930"/>
<feature type="coiled-coil region" evidence="1">
    <location>
        <begin position="28"/>
        <end position="55"/>
    </location>
</feature>
<comment type="caution">
    <text evidence="2">The sequence shown here is derived from an EMBL/GenBank/DDBJ whole genome shotgun (WGS) entry which is preliminary data.</text>
</comment>
<dbReference type="EMBL" id="MTJN01000002">
    <property type="protein sequence ID" value="OOV05803.1"/>
    <property type="molecule type" value="Genomic_DNA"/>
</dbReference>
<evidence type="ECO:0000313" key="3">
    <source>
        <dbReference type="Proteomes" id="UP000190750"/>
    </source>
</evidence>
<name>A0A1T1AP81_RHOFE</name>
<keyword evidence="3" id="KW-1185">Reference proteome</keyword>
<dbReference type="RefSeq" id="WP_078363584.1">
    <property type="nucleotide sequence ID" value="NZ_MTJN01000002.1"/>
</dbReference>
<protein>
    <submittedName>
        <fullName evidence="2">Uncharacterized protein</fullName>
    </submittedName>
</protein>
<sequence length="135" mass="15012">MATVSALRKPKVTVGSLIDQLHTIRSQKRELAVREKELTTEYEATEQQLMALMDAEGVTKSTGKTATASLSTVQTFNFIPETGFDAFFAYAAKIKRPDLLQRRISVPAVRELWSMKGAVPGLVPFEEKKIGLRDL</sequence>